<feature type="region of interest" description="Disordered" evidence="1">
    <location>
        <begin position="64"/>
        <end position="93"/>
    </location>
</feature>
<dbReference type="AlphaFoldDB" id="A0A438GGW4"/>
<reference evidence="2 3" key="1">
    <citation type="journal article" date="2018" name="PLoS Genet.">
        <title>Population sequencing reveals clonal diversity and ancestral inbreeding in the grapevine cultivar Chardonnay.</title>
        <authorList>
            <person name="Roach M.J."/>
            <person name="Johnson D.L."/>
            <person name="Bohlmann J."/>
            <person name="van Vuuren H.J."/>
            <person name="Jones S.J."/>
            <person name="Pretorius I.S."/>
            <person name="Schmidt S.A."/>
            <person name="Borneman A.R."/>
        </authorList>
    </citation>
    <scope>NUCLEOTIDE SEQUENCE [LARGE SCALE GENOMIC DNA]</scope>
    <source>
        <strain evidence="3">cv. Chardonnay</strain>
        <tissue evidence="2">Leaf</tissue>
    </source>
</reference>
<protein>
    <submittedName>
        <fullName evidence="2">Uncharacterized protein</fullName>
    </submittedName>
</protein>
<dbReference type="EMBL" id="QGNW01000438">
    <property type="protein sequence ID" value="RVW71425.1"/>
    <property type="molecule type" value="Genomic_DNA"/>
</dbReference>
<evidence type="ECO:0000313" key="3">
    <source>
        <dbReference type="Proteomes" id="UP000288805"/>
    </source>
</evidence>
<gene>
    <name evidence="2" type="ORF">CK203_058104</name>
</gene>
<organism evidence="2 3">
    <name type="scientific">Vitis vinifera</name>
    <name type="common">Grape</name>
    <dbReference type="NCBI Taxonomy" id="29760"/>
    <lineage>
        <taxon>Eukaryota</taxon>
        <taxon>Viridiplantae</taxon>
        <taxon>Streptophyta</taxon>
        <taxon>Embryophyta</taxon>
        <taxon>Tracheophyta</taxon>
        <taxon>Spermatophyta</taxon>
        <taxon>Magnoliopsida</taxon>
        <taxon>eudicotyledons</taxon>
        <taxon>Gunneridae</taxon>
        <taxon>Pentapetalae</taxon>
        <taxon>rosids</taxon>
        <taxon>Vitales</taxon>
        <taxon>Vitaceae</taxon>
        <taxon>Viteae</taxon>
        <taxon>Vitis</taxon>
    </lineage>
</organism>
<evidence type="ECO:0000256" key="1">
    <source>
        <dbReference type="SAM" id="MobiDB-lite"/>
    </source>
</evidence>
<comment type="caution">
    <text evidence="2">The sequence shown here is derived from an EMBL/GenBank/DDBJ whole genome shotgun (WGS) entry which is preliminary data.</text>
</comment>
<name>A0A438GGW4_VITVI</name>
<accession>A0A438GGW4</accession>
<sequence length="93" mass="10177">MGPRSTCPMLIRHGVTSIEVLCQAMHLFKHLDLCNRTLYSKMTLLSPQRNLLSVHSAIVSSANMDRSGVASTISKTQRGKAKSSQSGHSLTEH</sequence>
<evidence type="ECO:0000313" key="2">
    <source>
        <dbReference type="EMBL" id="RVW71425.1"/>
    </source>
</evidence>
<proteinExistence type="predicted"/>
<dbReference type="Proteomes" id="UP000288805">
    <property type="component" value="Unassembled WGS sequence"/>
</dbReference>